<gene>
    <name evidence="5" type="ORF">V9T40_012422</name>
</gene>
<sequence length="214" mass="23797">MNKTSSNRNNCSDESSIYNGKESIFVSGSLRNDVAFVRDVPEVLASDCGADQQGLCGAPEAPHVACIIREGCDREGGLVFLSEKKGSRLLSRVDIDHLLETSEKCAAQITFKLQITRDSDVTWESILFQQNLYIRIDGSNPAISKMGFLGIMEYAEDVLKVKRIIVCFGRNNPIRELLVRTFMYIGFCLIPPGHKLIPRASSDTSNIYMAYCTD</sequence>
<name>A0AAN9XZ35_9HEMI</name>
<evidence type="ECO:0000313" key="6">
    <source>
        <dbReference type="Proteomes" id="UP001367676"/>
    </source>
</evidence>
<organism evidence="5 6">
    <name type="scientific">Parthenolecanium corni</name>
    <dbReference type="NCBI Taxonomy" id="536013"/>
    <lineage>
        <taxon>Eukaryota</taxon>
        <taxon>Metazoa</taxon>
        <taxon>Ecdysozoa</taxon>
        <taxon>Arthropoda</taxon>
        <taxon>Hexapoda</taxon>
        <taxon>Insecta</taxon>
        <taxon>Pterygota</taxon>
        <taxon>Neoptera</taxon>
        <taxon>Paraneoptera</taxon>
        <taxon>Hemiptera</taxon>
        <taxon>Sternorrhyncha</taxon>
        <taxon>Coccoidea</taxon>
        <taxon>Coccidae</taxon>
        <taxon>Parthenolecanium</taxon>
    </lineage>
</organism>
<dbReference type="InterPro" id="IPR016181">
    <property type="entry name" value="Acyl_CoA_acyltransferase"/>
</dbReference>
<evidence type="ECO:0000256" key="2">
    <source>
        <dbReference type="ARBA" id="ARBA00011836"/>
    </source>
</evidence>
<protein>
    <recommendedName>
        <fullName evidence="3">Ornithine decarboxylase antizyme</fullName>
    </recommendedName>
</protein>
<dbReference type="AlphaFoldDB" id="A0AAN9XZ35"/>
<reference evidence="5 6" key="1">
    <citation type="submission" date="2024-03" db="EMBL/GenBank/DDBJ databases">
        <title>Adaptation during the transition from Ophiocordyceps entomopathogen to insect associate is accompanied by gene loss and intensified selection.</title>
        <authorList>
            <person name="Ward C.M."/>
            <person name="Onetto C.A."/>
            <person name="Borneman A.R."/>
        </authorList>
    </citation>
    <scope>NUCLEOTIDE SEQUENCE [LARGE SCALE GENOMIC DNA]</scope>
    <source>
        <strain evidence="5">AWRI1</strain>
        <tissue evidence="5">Single Adult Female</tissue>
    </source>
</reference>
<dbReference type="GO" id="GO:0005634">
    <property type="term" value="C:nucleus"/>
    <property type="evidence" value="ECO:0007669"/>
    <property type="project" value="TreeGrafter"/>
</dbReference>
<evidence type="ECO:0000313" key="5">
    <source>
        <dbReference type="EMBL" id="KAK7576136.1"/>
    </source>
</evidence>
<dbReference type="PANTHER" id="PTHR10279:SF10">
    <property type="entry name" value="ORNITHINE DECARBOXYLASE ANTIZYME"/>
    <property type="match status" value="1"/>
</dbReference>
<keyword evidence="4" id="KW-0688">Ribosomal frameshifting</keyword>
<comment type="similarity">
    <text evidence="1">Belongs to the ODC antizyme family.</text>
</comment>
<dbReference type="GO" id="GO:0075523">
    <property type="term" value="P:viral translational frameshifting"/>
    <property type="evidence" value="ECO:0007669"/>
    <property type="project" value="UniProtKB-KW"/>
</dbReference>
<dbReference type="Gene3D" id="3.40.630.60">
    <property type="match status" value="1"/>
</dbReference>
<dbReference type="InterPro" id="IPR038581">
    <property type="entry name" value="ODC_AZ_sf"/>
</dbReference>
<comment type="caution">
    <text evidence="5">The sequence shown here is derived from an EMBL/GenBank/DDBJ whole genome shotgun (WGS) entry which is preliminary data.</text>
</comment>
<evidence type="ECO:0000256" key="3">
    <source>
        <dbReference type="ARBA" id="ARBA00017712"/>
    </source>
</evidence>
<accession>A0AAN9XZ35</accession>
<dbReference type="Pfam" id="PF02100">
    <property type="entry name" value="ODC_AZ"/>
    <property type="match status" value="1"/>
</dbReference>
<evidence type="ECO:0000256" key="4">
    <source>
        <dbReference type="ARBA" id="ARBA00022758"/>
    </source>
</evidence>
<proteinExistence type="inferred from homology"/>
<comment type="subunit">
    <text evidence="2">Interacts with ODC1 and thereby sterically blocks ODC homodimerization.</text>
</comment>
<dbReference type="GO" id="GO:0008073">
    <property type="term" value="F:ornithine decarboxylase inhibitor activity"/>
    <property type="evidence" value="ECO:0007669"/>
    <property type="project" value="InterPro"/>
</dbReference>
<keyword evidence="6" id="KW-1185">Reference proteome</keyword>
<dbReference type="GO" id="GO:0045732">
    <property type="term" value="P:positive regulation of protein catabolic process"/>
    <property type="evidence" value="ECO:0007669"/>
    <property type="project" value="TreeGrafter"/>
</dbReference>
<dbReference type="Proteomes" id="UP001367676">
    <property type="component" value="Unassembled WGS sequence"/>
</dbReference>
<evidence type="ECO:0000256" key="1">
    <source>
        <dbReference type="ARBA" id="ARBA00008796"/>
    </source>
</evidence>
<dbReference type="EMBL" id="JBBCAQ010000036">
    <property type="protein sequence ID" value="KAK7576136.1"/>
    <property type="molecule type" value="Genomic_DNA"/>
</dbReference>
<dbReference type="InterPro" id="IPR002993">
    <property type="entry name" value="ODC_AZ"/>
</dbReference>
<dbReference type="GO" id="GO:0005737">
    <property type="term" value="C:cytoplasm"/>
    <property type="evidence" value="ECO:0007669"/>
    <property type="project" value="TreeGrafter"/>
</dbReference>
<dbReference type="PANTHER" id="PTHR10279">
    <property type="entry name" value="ORNITHINE DECARBOXYLASE ANTIZYME"/>
    <property type="match status" value="1"/>
</dbReference>
<dbReference type="SUPFAM" id="SSF55729">
    <property type="entry name" value="Acyl-CoA N-acyltransferases (Nat)"/>
    <property type="match status" value="1"/>
</dbReference>